<dbReference type="EMBL" id="AWUE01018920">
    <property type="protein sequence ID" value="OMO77506.1"/>
    <property type="molecule type" value="Genomic_DNA"/>
</dbReference>
<protein>
    <submittedName>
        <fullName evidence="1">Dedicator of cytokinesis protein 5</fullName>
    </submittedName>
</protein>
<dbReference type="AlphaFoldDB" id="A0A1R3I4H8"/>
<reference evidence="2" key="1">
    <citation type="submission" date="2013-09" db="EMBL/GenBank/DDBJ databases">
        <title>Corchorus olitorius genome sequencing.</title>
        <authorList>
            <person name="Alam M."/>
            <person name="Haque M.S."/>
            <person name="Islam M.S."/>
            <person name="Emdad E.M."/>
            <person name="Islam M.M."/>
            <person name="Ahmed B."/>
            <person name="Halim A."/>
            <person name="Hossen Q.M.M."/>
            <person name="Hossain M.Z."/>
            <person name="Ahmed R."/>
            <person name="Khan M.M."/>
            <person name="Islam R."/>
            <person name="Rashid M.M."/>
            <person name="Khan S.A."/>
            <person name="Rahman M.S."/>
            <person name="Alam M."/>
            <person name="Yahiya A.S."/>
            <person name="Khan M.S."/>
            <person name="Azam M.S."/>
            <person name="Haque T."/>
            <person name="Lashkar M.Z.H."/>
            <person name="Akhand A.I."/>
            <person name="Morshed G."/>
            <person name="Roy S."/>
            <person name="Uddin K.S."/>
            <person name="Rabeya T."/>
            <person name="Hossain A.S."/>
            <person name="Chowdhury A."/>
            <person name="Snigdha A.R."/>
            <person name="Mortoza M.S."/>
            <person name="Matin S.A."/>
            <person name="Hoque S.M.E."/>
            <person name="Islam M.K."/>
            <person name="Roy D.K."/>
            <person name="Haider R."/>
            <person name="Moosa M.M."/>
            <person name="Elias S.M."/>
            <person name="Hasan A.M."/>
            <person name="Jahan S."/>
            <person name="Shafiuddin M."/>
            <person name="Mahmood N."/>
            <person name="Shommy N.S."/>
        </authorList>
    </citation>
    <scope>NUCLEOTIDE SEQUENCE [LARGE SCALE GENOMIC DNA]</scope>
    <source>
        <strain evidence="2">cv. O-4</strain>
    </source>
</reference>
<evidence type="ECO:0000313" key="1">
    <source>
        <dbReference type="EMBL" id="OMO77506.1"/>
    </source>
</evidence>
<name>A0A1R3I4H8_9ROSI</name>
<evidence type="ECO:0000313" key="2">
    <source>
        <dbReference type="Proteomes" id="UP000187203"/>
    </source>
</evidence>
<comment type="caution">
    <text evidence="1">The sequence shown here is derived from an EMBL/GenBank/DDBJ whole genome shotgun (WGS) entry which is preliminary data.</text>
</comment>
<accession>A0A1R3I4H8</accession>
<dbReference type="Proteomes" id="UP000187203">
    <property type="component" value="Unassembled WGS sequence"/>
</dbReference>
<proteinExistence type="predicted"/>
<gene>
    <name evidence="1" type="ORF">COLO4_25122</name>
</gene>
<organism evidence="1 2">
    <name type="scientific">Corchorus olitorius</name>
    <dbReference type="NCBI Taxonomy" id="93759"/>
    <lineage>
        <taxon>Eukaryota</taxon>
        <taxon>Viridiplantae</taxon>
        <taxon>Streptophyta</taxon>
        <taxon>Embryophyta</taxon>
        <taxon>Tracheophyta</taxon>
        <taxon>Spermatophyta</taxon>
        <taxon>Magnoliopsida</taxon>
        <taxon>eudicotyledons</taxon>
        <taxon>Gunneridae</taxon>
        <taxon>Pentapetalae</taxon>
        <taxon>rosids</taxon>
        <taxon>malvids</taxon>
        <taxon>Malvales</taxon>
        <taxon>Malvaceae</taxon>
        <taxon>Grewioideae</taxon>
        <taxon>Apeibeae</taxon>
        <taxon>Corchorus</taxon>
    </lineage>
</organism>
<sequence>MPTGPFRTGVSQRLRACFHDLAVSVEHLVGSLARAPVLSTTTPSSVSSVVKSGVPVPSLQRSIPCLFGHSITAKEDPVTL</sequence>
<keyword evidence="2" id="KW-1185">Reference proteome</keyword>